<dbReference type="Proteomes" id="UP000077266">
    <property type="component" value="Unassembled WGS sequence"/>
</dbReference>
<sequence>MLSPTGTAVTSPKLTAANHARWFCDNKEAKESVVAAFDKNDAKGLWAALCTVALPTTISSRYVVLMDLIQLTMRTNKTLEGLLGRIQATATEWRNLWPVGFTLEHAFFEFVLGTFLHGLSVKCQLWSSGMLQQLKHGATIDAVESFCRIEDGNQTLHGNPAARAMAVCITPVAPVPVLGLPHSGQKVTREDALAALHAAWGQSNCFICNGKHTSDKCTFIDVARNTAVAARKLQNQSQRTCSHRPRCIHY</sequence>
<evidence type="ECO:0000313" key="1">
    <source>
        <dbReference type="EMBL" id="KZW01305.1"/>
    </source>
</evidence>
<name>A0A165NW56_EXIGL</name>
<proteinExistence type="predicted"/>
<protein>
    <submittedName>
        <fullName evidence="1">Uncharacterized protein</fullName>
    </submittedName>
</protein>
<evidence type="ECO:0000313" key="2">
    <source>
        <dbReference type="Proteomes" id="UP000077266"/>
    </source>
</evidence>
<organism evidence="1 2">
    <name type="scientific">Exidia glandulosa HHB12029</name>
    <dbReference type="NCBI Taxonomy" id="1314781"/>
    <lineage>
        <taxon>Eukaryota</taxon>
        <taxon>Fungi</taxon>
        <taxon>Dikarya</taxon>
        <taxon>Basidiomycota</taxon>
        <taxon>Agaricomycotina</taxon>
        <taxon>Agaricomycetes</taxon>
        <taxon>Auriculariales</taxon>
        <taxon>Exidiaceae</taxon>
        <taxon>Exidia</taxon>
    </lineage>
</organism>
<dbReference type="InParanoid" id="A0A165NW56"/>
<reference evidence="1 2" key="1">
    <citation type="journal article" date="2016" name="Mol. Biol. Evol.">
        <title>Comparative Genomics of Early-Diverging Mushroom-Forming Fungi Provides Insights into the Origins of Lignocellulose Decay Capabilities.</title>
        <authorList>
            <person name="Nagy L.G."/>
            <person name="Riley R."/>
            <person name="Tritt A."/>
            <person name="Adam C."/>
            <person name="Daum C."/>
            <person name="Floudas D."/>
            <person name="Sun H."/>
            <person name="Yadav J.S."/>
            <person name="Pangilinan J."/>
            <person name="Larsson K.H."/>
            <person name="Matsuura K."/>
            <person name="Barry K."/>
            <person name="Labutti K."/>
            <person name="Kuo R."/>
            <person name="Ohm R.A."/>
            <person name="Bhattacharya S.S."/>
            <person name="Shirouzu T."/>
            <person name="Yoshinaga Y."/>
            <person name="Martin F.M."/>
            <person name="Grigoriev I.V."/>
            <person name="Hibbett D.S."/>
        </authorList>
    </citation>
    <scope>NUCLEOTIDE SEQUENCE [LARGE SCALE GENOMIC DNA]</scope>
    <source>
        <strain evidence="1 2">HHB12029</strain>
    </source>
</reference>
<keyword evidence="2" id="KW-1185">Reference proteome</keyword>
<gene>
    <name evidence="1" type="ORF">EXIGLDRAFT_760805</name>
</gene>
<dbReference type="AlphaFoldDB" id="A0A165NW56"/>
<accession>A0A165NW56</accession>
<dbReference type="EMBL" id="KV425894">
    <property type="protein sequence ID" value="KZW01305.1"/>
    <property type="molecule type" value="Genomic_DNA"/>
</dbReference>